<sequence length="265" mass="30933">MLTVLQNLPGRVTRSLQPCVRCLSCLTTQRKSELPKSFQKFRVLPQQNQTLPFSSFSTPLATNYNIGAPSSTGGLVSVHQSPLSLLKSPNAFPKVSQIPIRTLMNYEEYVANRKRAADSIINRFRRLGNGLWLRRQQSSNHKIWLKIIKHKGPSKVYRQKQNIICNGQQSRKMDSLVPRQWKRQKWYVDDPYKGYTEESLFHYHPMDLPWNKSKTDESEINRNYGWRRTQRGNRNRIARKFAHKDPSGSHRRKPFSISQPSGLYH</sequence>
<keyword evidence="2" id="KW-0689">Ribosomal protein</keyword>
<proteinExistence type="evidence at transcript level"/>
<protein>
    <submittedName>
        <fullName evidence="2">39S ribosomal protein L35, mitochondrial-like</fullName>
    </submittedName>
</protein>
<dbReference type="PANTHER" id="PTHR15909:SF0">
    <property type="entry name" value="LARGE RIBOSOMAL SUBUNIT PROTEIN BL35M"/>
    <property type="match status" value="1"/>
</dbReference>
<dbReference type="PANTHER" id="PTHR15909">
    <property type="entry name" value="39S RIBOSOMAL PROTEIN L35, MITOCHONDRIAL"/>
    <property type="match status" value="1"/>
</dbReference>
<feature type="region of interest" description="Disordered" evidence="1">
    <location>
        <begin position="241"/>
        <end position="265"/>
    </location>
</feature>
<feature type="compositionally biased region" description="Polar residues" evidence="1">
    <location>
        <begin position="256"/>
        <end position="265"/>
    </location>
</feature>
<dbReference type="GO" id="GO:0005739">
    <property type="term" value="C:mitochondrion"/>
    <property type="evidence" value="ECO:0007669"/>
    <property type="project" value="UniProtKB-SubCell"/>
</dbReference>
<dbReference type="EMBL" id="LR788110">
    <property type="protein sequence ID" value="CAB3263972.1"/>
    <property type="molecule type" value="mRNA"/>
</dbReference>
<keyword evidence="2" id="KW-0687">Ribonucleoprotein</keyword>
<dbReference type="AlphaFoldDB" id="A0A6F9DKK1"/>
<dbReference type="InterPro" id="IPR019338">
    <property type="entry name" value="Ribosomal_bL35m"/>
</dbReference>
<accession>A0A6F9DKK1</accession>
<gene>
    <name evidence="2" type="primary">Mrpl35</name>
</gene>
<name>A0A6F9DKK1_9ASCI</name>
<reference evidence="2" key="1">
    <citation type="submission" date="2020-04" db="EMBL/GenBank/DDBJ databases">
        <authorList>
            <person name="Neveu A P."/>
        </authorList>
    </citation>
    <scope>NUCLEOTIDE SEQUENCE</scope>
    <source>
        <tissue evidence="2">Whole embryo</tissue>
    </source>
</reference>
<organism evidence="2">
    <name type="scientific">Phallusia mammillata</name>
    <dbReference type="NCBI Taxonomy" id="59560"/>
    <lineage>
        <taxon>Eukaryota</taxon>
        <taxon>Metazoa</taxon>
        <taxon>Chordata</taxon>
        <taxon>Tunicata</taxon>
        <taxon>Ascidiacea</taxon>
        <taxon>Phlebobranchia</taxon>
        <taxon>Ascidiidae</taxon>
        <taxon>Phallusia</taxon>
    </lineage>
</organism>
<dbReference type="GO" id="GO:0005840">
    <property type="term" value="C:ribosome"/>
    <property type="evidence" value="ECO:0007669"/>
    <property type="project" value="UniProtKB-KW"/>
</dbReference>
<evidence type="ECO:0000313" key="2">
    <source>
        <dbReference type="EMBL" id="CAB3263972.1"/>
    </source>
</evidence>
<dbReference type="GO" id="GO:1990904">
    <property type="term" value="C:ribonucleoprotein complex"/>
    <property type="evidence" value="ECO:0007669"/>
    <property type="project" value="UniProtKB-KW"/>
</dbReference>
<evidence type="ECO:0000256" key="1">
    <source>
        <dbReference type="SAM" id="MobiDB-lite"/>
    </source>
</evidence>